<keyword evidence="2" id="KW-1185">Reference proteome</keyword>
<evidence type="ECO:0008006" key="3">
    <source>
        <dbReference type="Google" id="ProtNLM"/>
    </source>
</evidence>
<accession>A0A167LY75</accession>
<evidence type="ECO:0000313" key="1">
    <source>
        <dbReference type="EMBL" id="KZO96153.1"/>
    </source>
</evidence>
<dbReference type="AlphaFoldDB" id="A0A167LY75"/>
<evidence type="ECO:0000313" key="2">
    <source>
        <dbReference type="Proteomes" id="UP000076738"/>
    </source>
</evidence>
<gene>
    <name evidence="1" type="ORF">CALVIDRAFT_537354</name>
</gene>
<dbReference type="Proteomes" id="UP000076738">
    <property type="component" value="Unassembled WGS sequence"/>
</dbReference>
<reference evidence="1 2" key="1">
    <citation type="journal article" date="2016" name="Mol. Biol. Evol.">
        <title>Comparative Genomics of Early-Diverging Mushroom-Forming Fungi Provides Insights into the Origins of Lignocellulose Decay Capabilities.</title>
        <authorList>
            <person name="Nagy L.G."/>
            <person name="Riley R."/>
            <person name="Tritt A."/>
            <person name="Adam C."/>
            <person name="Daum C."/>
            <person name="Floudas D."/>
            <person name="Sun H."/>
            <person name="Yadav J.S."/>
            <person name="Pangilinan J."/>
            <person name="Larsson K.H."/>
            <person name="Matsuura K."/>
            <person name="Barry K."/>
            <person name="Labutti K."/>
            <person name="Kuo R."/>
            <person name="Ohm R.A."/>
            <person name="Bhattacharya S.S."/>
            <person name="Shirouzu T."/>
            <person name="Yoshinaga Y."/>
            <person name="Martin F.M."/>
            <person name="Grigoriev I.V."/>
            <person name="Hibbett D.S."/>
        </authorList>
    </citation>
    <scope>NUCLEOTIDE SEQUENCE [LARGE SCALE GENOMIC DNA]</scope>
    <source>
        <strain evidence="1 2">TUFC12733</strain>
    </source>
</reference>
<name>A0A167LY75_CALVF</name>
<organism evidence="1 2">
    <name type="scientific">Calocera viscosa (strain TUFC12733)</name>
    <dbReference type="NCBI Taxonomy" id="1330018"/>
    <lineage>
        <taxon>Eukaryota</taxon>
        <taxon>Fungi</taxon>
        <taxon>Dikarya</taxon>
        <taxon>Basidiomycota</taxon>
        <taxon>Agaricomycotina</taxon>
        <taxon>Dacrymycetes</taxon>
        <taxon>Dacrymycetales</taxon>
        <taxon>Dacrymycetaceae</taxon>
        <taxon>Calocera</taxon>
    </lineage>
</organism>
<dbReference type="OrthoDB" id="10550084at2759"/>
<dbReference type="EMBL" id="KV417285">
    <property type="protein sequence ID" value="KZO96153.1"/>
    <property type="molecule type" value="Genomic_DNA"/>
</dbReference>
<proteinExistence type="predicted"/>
<sequence length="399" mass="44885">MASTPSPCRNVKQDVWRCIFEVIVDGARTGSVVLPLLQVCKDWKAIAEPLLYRYLIFNNPASLEQCNQSLVRHSLRGLYYATATRTIKIPETISTPGWGLPLERIFHYTSHLHEFNAVKIELGTEALDSLRQTCGQSLRRLTLRVGGDSTKTAALQMVLLSRFRLLERLDIYIRGPADVSELSGGDSPIFDMPVLTRLTLACSRRESLAELIEFVSLGRYPALVELWLNLPMLEHGPSGGTPCDVVLPLLRRVGPQLLLFSLCAPYALEAARSFFPLLKKVRMISLTLGPQPQILGDFLPDSLAQLRFQIHLDVLAEEQALLATLDHITLSKNHGRNLKRVQVDSTGAEEFHWMQLSVANPELAGKLMLRSLRLQSKRIHLTDQWGRWVGQWVHGRKSC</sequence>
<protein>
    <recommendedName>
        <fullName evidence="3">F-box domain-containing protein</fullName>
    </recommendedName>
</protein>
<feature type="non-terminal residue" evidence="1">
    <location>
        <position position="399"/>
    </location>
</feature>